<dbReference type="Proteomes" id="UP001516400">
    <property type="component" value="Unassembled WGS sequence"/>
</dbReference>
<organism evidence="1 2">
    <name type="scientific">Cryptolaemus montrouzieri</name>
    <dbReference type="NCBI Taxonomy" id="559131"/>
    <lineage>
        <taxon>Eukaryota</taxon>
        <taxon>Metazoa</taxon>
        <taxon>Ecdysozoa</taxon>
        <taxon>Arthropoda</taxon>
        <taxon>Hexapoda</taxon>
        <taxon>Insecta</taxon>
        <taxon>Pterygota</taxon>
        <taxon>Neoptera</taxon>
        <taxon>Endopterygota</taxon>
        <taxon>Coleoptera</taxon>
        <taxon>Polyphaga</taxon>
        <taxon>Cucujiformia</taxon>
        <taxon>Coccinelloidea</taxon>
        <taxon>Coccinellidae</taxon>
        <taxon>Scymninae</taxon>
        <taxon>Scymnini</taxon>
        <taxon>Cryptolaemus</taxon>
    </lineage>
</organism>
<comment type="caution">
    <text evidence="1">The sequence shown here is derived from an EMBL/GenBank/DDBJ whole genome shotgun (WGS) entry which is preliminary data.</text>
</comment>
<protein>
    <submittedName>
        <fullName evidence="1">Uncharacterized protein</fullName>
    </submittedName>
</protein>
<dbReference type="EMBL" id="JABFTP020000124">
    <property type="protein sequence ID" value="KAL3280318.1"/>
    <property type="molecule type" value="Genomic_DNA"/>
</dbReference>
<keyword evidence="2" id="KW-1185">Reference proteome</keyword>
<reference evidence="1 2" key="1">
    <citation type="journal article" date="2021" name="BMC Biol.">
        <title>Horizontally acquired antibacterial genes associated with adaptive radiation of ladybird beetles.</title>
        <authorList>
            <person name="Li H.S."/>
            <person name="Tang X.F."/>
            <person name="Huang Y.H."/>
            <person name="Xu Z.Y."/>
            <person name="Chen M.L."/>
            <person name="Du X.Y."/>
            <person name="Qiu B.Y."/>
            <person name="Chen P.T."/>
            <person name="Zhang W."/>
            <person name="Slipinski A."/>
            <person name="Escalona H.E."/>
            <person name="Waterhouse R.M."/>
            <person name="Zwick A."/>
            <person name="Pang H."/>
        </authorList>
    </citation>
    <scope>NUCLEOTIDE SEQUENCE [LARGE SCALE GENOMIC DNA]</scope>
    <source>
        <strain evidence="1">SYSU2018</strain>
    </source>
</reference>
<accession>A0ABD2NNQ3</accession>
<name>A0ABD2NNQ3_9CUCU</name>
<dbReference type="AlphaFoldDB" id="A0ABD2NNQ3"/>
<evidence type="ECO:0000313" key="1">
    <source>
        <dbReference type="EMBL" id="KAL3280318.1"/>
    </source>
</evidence>
<evidence type="ECO:0000313" key="2">
    <source>
        <dbReference type="Proteomes" id="UP001516400"/>
    </source>
</evidence>
<feature type="non-terminal residue" evidence="1">
    <location>
        <position position="1"/>
    </location>
</feature>
<proteinExistence type="predicted"/>
<gene>
    <name evidence="1" type="ORF">HHI36_017807</name>
</gene>
<sequence>IEDVNINTDDLNTKINEVLTEAHGKFRESMCRINEKHHLKGCSVFGVVGFSNFVNCQDIVIVRKLIDSTQRKTQSVFEGTDVQKRESMSDNSTTSMAMRLMNKQISKSIRKDITKYDTEHISQIIEETCVLGESWLTLTKRKVERRERKYRHEHEKDPTNRRGLLCRTL</sequence>